<protein>
    <submittedName>
        <fullName evidence="3">Uncharacterized protein</fullName>
    </submittedName>
</protein>
<feature type="compositionally biased region" description="Basic and acidic residues" evidence="1">
    <location>
        <begin position="323"/>
        <end position="335"/>
    </location>
</feature>
<feature type="region of interest" description="Disordered" evidence="1">
    <location>
        <begin position="514"/>
        <end position="533"/>
    </location>
</feature>
<dbReference type="EMBL" id="CAICTM010000128">
    <property type="protein sequence ID" value="CAB9502175.1"/>
    <property type="molecule type" value="Genomic_DNA"/>
</dbReference>
<feature type="compositionally biased region" description="Basic and acidic residues" evidence="1">
    <location>
        <begin position="514"/>
        <end position="528"/>
    </location>
</feature>
<accession>A0A9N8DKF5</accession>
<feature type="transmembrane region" description="Helical" evidence="2">
    <location>
        <begin position="674"/>
        <end position="696"/>
    </location>
</feature>
<feature type="region of interest" description="Disordered" evidence="1">
    <location>
        <begin position="551"/>
        <end position="573"/>
    </location>
</feature>
<keyword evidence="2" id="KW-0812">Transmembrane</keyword>
<evidence type="ECO:0000313" key="3">
    <source>
        <dbReference type="EMBL" id="CAB9502175.1"/>
    </source>
</evidence>
<organism evidence="3 4">
    <name type="scientific">Seminavis robusta</name>
    <dbReference type="NCBI Taxonomy" id="568900"/>
    <lineage>
        <taxon>Eukaryota</taxon>
        <taxon>Sar</taxon>
        <taxon>Stramenopiles</taxon>
        <taxon>Ochrophyta</taxon>
        <taxon>Bacillariophyta</taxon>
        <taxon>Bacillariophyceae</taxon>
        <taxon>Bacillariophycidae</taxon>
        <taxon>Naviculales</taxon>
        <taxon>Naviculaceae</taxon>
        <taxon>Seminavis</taxon>
    </lineage>
</organism>
<keyword evidence="2" id="KW-1133">Transmembrane helix</keyword>
<feature type="compositionally biased region" description="Basic residues" evidence="1">
    <location>
        <begin position="1"/>
        <end position="12"/>
    </location>
</feature>
<comment type="caution">
    <text evidence="3">The sequence shown here is derived from an EMBL/GenBank/DDBJ whole genome shotgun (WGS) entry which is preliminary data.</text>
</comment>
<feature type="region of interest" description="Disordered" evidence="1">
    <location>
        <begin position="321"/>
        <end position="393"/>
    </location>
</feature>
<evidence type="ECO:0000256" key="2">
    <source>
        <dbReference type="SAM" id="Phobius"/>
    </source>
</evidence>
<evidence type="ECO:0000313" key="4">
    <source>
        <dbReference type="Proteomes" id="UP001153069"/>
    </source>
</evidence>
<proteinExistence type="predicted"/>
<feature type="compositionally biased region" description="Basic and acidic residues" evidence="1">
    <location>
        <begin position="368"/>
        <end position="385"/>
    </location>
</feature>
<dbReference type="Proteomes" id="UP001153069">
    <property type="component" value="Unassembled WGS sequence"/>
</dbReference>
<name>A0A9N8DKF5_9STRA</name>
<gene>
    <name evidence="3" type="ORF">SEMRO_129_G061660.1</name>
</gene>
<feature type="region of interest" description="Disordered" evidence="1">
    <location>
        <begin position="1"/>
        <end position="33"/>
    </location>
</feature>
<keyword evidence="2" id="KW-0472">Membrane</keyword>
<sequence length="737" mass="83598">MMKVTSNRRRRRTGEVMDEAEERDTSRIGQSRRKSSRLSRGSLLSWFTLLVLAIGLELAAAKEEQQSNFELSEIAEYCLGPNNDHAECFRLMPVRFQGDDDDSENELSVKVDSSVDLGRVCLEVIETNDGDKELEVSYELGDGWTMTEGHFWLGTSVSAAPLMLHYTHDGDNNGKGVGHKLPDATRFRFHTDMENLPDPSLQTTTYWNEVVQATNEVVCHPSGDETPEETGMRVFAAQAVVWNQEDDIHVKTFAALHPENSFAALEDYFILCACPGTTVETADGGGGAPSGEDLMEQIEEEHKGEKFSLNNLMHAEDELAETLQKEEKEEEKHEEEGEEQEEKEEQEQEQEEQVQEKSNENTTPPSPDSKDFDEIQEGHMDHHSSDEDEENHEDGPVVMVKADELEVTTSFIVIMPDQKHYVDMLLDEDALHKTEEQIEASPELHQAWHTFVEQLMSDFNIPSVNASEATNHARRRDLGGRRSLKAVNVEWIEDSPDLFRFLITTPCPANVLSDRRIDMGSSPKDLRTDGSSSKATCYKAFGKYKVLQLETADGDTGGSGSEDEPSSDYTLDEGKSRQEVCYEIFHMTRQELAKHTFEQDLPEDLPFSIYGGKPESCLPTGYSTTVPRPDEVPSLDEEMLHLMEDHRHPHRKKQALYELHKDDGSWDILRVAEFVAYLTTSMVMMGLCVLVYCWFLPKIDAESRNRVTDDWSQPSLRPQPIVSQRPKSEADYFPWLE</sequence>
<feature type="region of interest" description="Disordered" evidence="1">
    <location>
        <begin position="707"/>
        <end position="737"/>
    </location>
</feature>
<keyword evidence="4" id="KW-1185">Reference proteome</keyword>
<evidence type="ECO:0000256" key="1">
    <source>
        <dbReference type="SAM" id="MobiDB-lite"/>
    </source>
</evidence>
<reference evidence="3" key="1">
    <citation type="submission" date="2020-06" db="EMBL/GenBank/DDBJ databases">
        <authorList>
            <consortium name="Plant Systems Biology data submission"/>
        </authorList>
    </citation>
    <scope>NUCLEOTIDE SEQUENCE</scope>
    <source>
        <strain evidence="3">D6</strain>
    </source>
</reference>
<dbReference type="AlphaFoldDB" id="A0A9N8DKF5"/>
<feature type="compositionally biased region" description="Acidic residues" evidence="1">
    <location>
        <begin position="336"/>
        <end position="353"/>
    </location>
</feature>